<dbReference type="GO" id="GO:0046872">
    <property type="term" value="F:metal ion binding"/>
    <property type="evidence" value="ECO:0007669"/>
    <property type="project" value="UniProtKB-KW"/>
</dbReference>
<dbReference type="InterPro" id="IPR006963">
    <property type="entry name" value="Mopterin_OxRdtase_4Fe-4S_dom"/>
</dbReference>
<dbReference type="SUPFAM" id="SSF53706">
    <property type="entry name" value="Formate dehydrogenase/DMSO reductase, domains 1-3"/>
    <property type="match status" value="1"/>
</dbReference>
<dbReference type="InterPro" id="IPR006657">
    <property type="entry name" value="MoPterin_dinucl-bd_dom"/>
</dbReference>
<keyword evidence="4" id="KW-0004">4Fe-4S</keyword>
<keyword evidence="10" id="KW-0534">Nitrate assimilation</keyword>
<dbReference type="EMBL" id="FPCK01000001">
    <property type="protein sequence ID" value="SFV28561.1"/>
    <property type="molecule type" value="Genomic_DNA"/>
</dbReference>
<dbReference type="InterPro" id="IPR006656">
    <property type="entry name" value="Mopterin_OxRdtase"/>
</dbReference>
<dbReference type="GO" id="GO:0051539">
    <property type="term" value="F:4 iron, 4 sulfur cluster binding"/>
    <property type="evidence" value="ECO:0007669"/>
    <property type="project" value="UniProtKB-KW"/>
</dbReference>
<evidence type="ECO:0000256" key="10">
    <source>
        <dbReference type="ARBA" id="ARBA00023063"/>
    </source>
</evidence>
<dbReference type="InterPro" id="IPR041957">
    <property type="entry name" value="CT_Nitrate-R-NapA-like"/>
</dbReference>
<dbReference type="Proteomes" id="UP000199074">
    <property type="component" value="Unassembled WGS sequence"/>
</dbReference>
<evidence type="ECO:0000256" key="7">
    <source>
        <dbReference type="ARBA" id="ARBA00023002"/>
    </source>
</evidence>
<dbReference type="PANTHER" id="PTHR43105:SF9">
    <property type="entry name" value="NADPH-FE(3+) OXIDOREDUCTASE SUBUNIT ALPHA"/>
    <property type="match status" value="1"/>
</dbReference>
<comment type="cofactor">
    <cofactor evidence="1">
        <name>Mo-bis(molybdopterin guanine dinucleotide)</name>
        <dbReference type="ChEBI" id="CHEBI:60539"/>
    </cofactor>
</comment>
<dbReference type="Gene3D" id="2.40.40.20">
    <property type="match status" value="1"/>
</dbReference>
<accession>A0A1I7N1N1</accession>
<dbReference type="Pfam" id="PF00384">
    <property type="entry name" value="Molybdopterin"/>
    <property type="match status" value="1"/>
</dbReference>
<evidence type="ECO:0000256" key="2">
    <source>
        <dbReference type="ARBA" id="ARBA00001966"/>
    </source>
</evidence>
<dbReference type="PROSITE" id="PS51669">
    <property type="entry name" value="4FE4S_MOW_BIS_MGD"/>
    <property type="match status" value="1"/>
</dbReference>
<proteinExistence type="inferred from homology"/>
<dbReference type="Pfam" id="PF01568">
    <property type="entry name" value="Molydop_binding"/>
    <property type="match status" value="1"/>
</dbReference>
<comment type="cofactor">
    <cofactor evidence="2">
        <name>[4Fe-4S] cluster</name>
        <dbReference type="ChEBI" id="CHEBI:49883"/>
    </cofactor>
</comment>
<evidence type="ECO:0000256" key="6">
    <source>
        <dbReference type="ARBA" id="ARBA00022723"/>
    </source>
</evidence>
<dbReference type="InterPro" id="IPR007419">
    <property type="entry name" value="BFD-like_2Fe2S-bd_dom"/>
</dbReference>
<dbReference type="PROSITE" id="PS00551">
    <property type="entry name" value="MOLYBDOPTERIN_PROK_1"/>
    <property type="match status" value="1"/>
</dbReference>
<comment type="similarity">
    <text evidence="3">Belongs to the prokaryotic molybdopterin-containing oxidoreductase family. NasA/NapA/NarB subfamily.</text>
</comment>
<dbReference type="GO" id="GO:0016491">
    <property type="term" value="F:oxidoreductase activity"/>
    <property type="evidence" value="ECO:0007669"/>
    <property type="project" value="UniProtKB-KW"/>
</dbReference>
<organism evidence="12 13">
    <name type="scientific">Devosia crocina</name>
    <dbReference type="NCBI Taxonomy" id="429728"/>
    <lineage>
        <taxon>Bacteria</taxon>
        <taxon>Pseudomonadati</taxon>
        <taxon>Pseudomonadota</taxon>
        <taxon>Alphaproteobacteria</taxon>
        <taxon>Hyphomicrobiales</taxon>
        <taxon>Devosiaceae</taxon>
        <taxon>Devosia</taxon>
    </lineage>
</organism>
<evidence type="ECO:0000313" key="13">
    <source>
        <dbReference type="Proteomes" id="UP000199074"/>
    </source>
</evidence>
<evidence type="ECO:0000256" key="8">
    <source>
        <dbReference type="ARBA" id="ARBA00023004"/>
    </source>
</evidence>
<evidence type="ECO:0000256" key="4">
    <source>
        <dbReference type="ARBA" id="ARBA00022485"/>
    </source>
</evidence>
<dbReference type="AlphaFoldDB" id="A0A1I7N1N1"/>
<evidence type="ECO:0000259" key="11">
    <source>
        <dbReference type="PROSITE" id="PS51669"/>
    </source>
</evidence>
<dbReference type="GO" id="GO:0045333">
    <property type="term" value="P:cellular respiration"/>
    <property type="evidence" value="ECO:0007669"/>
    <property type="project" value="UniProtKB-ARBA"/>
</dbReference>
<dbReference type="CDD" id="cd02754">
    <property type="entry name" value="MopB_Nitrate-R-NapA-like"/>
    <property type="match status" value="1"/>
</dbReference>
<dbReference type="InterPro" id="IPR027467">
    <property type="entry name" value="MopterinOxRdtase_cofactor_BS"/>
</dbReference>
<name>A0A1I7N1N1_9HYPH</name>
<evidence type="ECO:0000256" key="3">
    <source>
        <dbReference type="ARBA" id="ARBA00008747"/>
    </source>
</evidence>
<dbReference type="GO" id="GO:1990204">
    <property type="term" value="C:oxidoreductase complex"/>
    <property type="evidence" value="ECO:0007669"/>
    <property type="project" value="UniProtKB-ARBA"/>
</dbReference>
<evidence type="ECO:0000256" key="1">
    <source>
        <dbReference type="ARBA" id="ARBA00001942"/>
    </source>
</evidence>
<dbReference type="InterPro" id="IPR041854">
    <property type="entry name" value="BFD-like_2Fe2S-bd_dom_sf"/>
</dbReference>
<reference evidence="12 13" key="1">
    <citation type="submission" date="2016-10" db="EMBL/GenBank/DDBJ databases">
        <authorList>
            <person name="de Groot N.N."/>
        </authorList>
    </citation>
    <scope>NUCLEOTIDE SEQUENCE [LARGE SCALE GENOMIC DNA]</scope>
    <source>
        <strain evidence="12 13">IPL20</strain>
    </source>
</reference>
<dbReference type="Gene3D" id="1.10.10.1100">
    <property type="entry name" value="BFD-like [2Fe-2S]-binding domain"/>
    <property type="match status" value="1"/>
</dbReference>
<dbReference type="Gene3D" id="2.20.25.90">
    <property type="entry name" value="ADC-like domains"/>
    <property type="match status" value="1"/>
</dbReference>
<dbReference type="CDD" id="cd02791">
    <property type="entry name" value="MopB_CT_Nitrate-R-NapA-like"/>
    <property type="match status" value="1"/>
</dbReference>
<dbReference type="SUPFAM" id="SSF50692">
    <property type="entry name" value="ADC-like"/>
    <property type="match status" value="1"/>
</dbReference>
<dbReference type="SMART" id="SM00926">
    <property type="entry name" value="Molybdop_Fe4S4"/>
    <property type="match status" value="1"/>
</dbReference>
<evidence type="ECO:0000256" key="9">
    <source>
        <dbReference type="ARBA" id="ARBA00023014"/>
    </source>
</evidence>
<dbReference type="InterPro" id="IPR009010">
    <property type="entry name" value="Asp_de-COase-like_dom_sf"/>
</dbReference>
<sequence>MTETFVTDSAQKTVRTTCPYCGVGCGVLARPEADGSVTIAGDPDHPANFGRLCSKGAALGETLSLRDRLLHPQIEGQEVRWDEALDFVAERFTAAIRQFGPDSVAIYGSGQLLTEDYYVANKLMKGFVGSANIDTNSRLCMASSVAGHKRAFGSDTVPGNYRDLELADLVVLVGSNLAWCHPVLHQRLMAAKAVRPDMRIVVVDPRRTVSADGADLHLPIRADGDIALFAGLLQHLATRDSGSDYAAAHTLGSQAAILAVRNWDLARVAEATGIAERDLSTFYSWFVGTENVVTVYSQGVNQSATGSDKVNAIINCHLYSGRIGRPGMGPFSVTGQPNAMGGREVGGLANMLAAHMDFTPDAIDRVGRFWGAKRMAQKPGLRAVELFDAMAAGRIKAVWIMGTNPVVSMPDADRVRDALKTCPFVVVSDMTARTDTAELAHVLLPAAPWGEKDGTVTNSERRISRQRPFLAPAGEARPDWWMITEVARRMGFAKAFPYNSPGEIFREHALLSGFENGGKRDFDISGLLAGGYETMDPTQWPVRETPTARLFAGGEFYTPDGKARLLPITPPPPITRVPGRLMLNTGRVRDHWHTMTRTGKTARLSAHFAEPFVEIHPEDARRLGIRKASLVRLARGGREAVVRALVTERQQPGNVFVPMHWTGQFASSGRVDALVAPQIDPVSGQPALKMSTVTVEPWRTALHGFFVATERPRLDMDYWAWAEAAGGVRGEFALKEEPAYWEGWIAERFGDGTDVQRLSVGDRHAGRRSFAGVRNGRLAFALFVSPDPVLVAREWVVGQLEAEKIDGIRILAGRPGADMPDRGPIVCACHGVGRNTIRAAVRGGAESLDAVGAATRAGTNCGACRSEIATLIRTETAMVD</sequence>
<gene>
    <name evidence="12" type="ORF">SAMN05216456_0545</name>
</gene>
<evidence type="ECO:0000313" key="12">
    <source>
        <dbReference type="EMBL" id="SFV28561.1"/>
    </source>
</evidence>
<keyword evidence="7" id="KW-0560">Oxidoreductase</keyword>
<dbReference type="InterPro" id="IPR050123">
    <property type="entry name" value="Prok_molybdopt-oxidoreductase"/>
</dbReference>
<dbReference type="Gene3D" id="3.40.228.10">
    <property type="entry name" value="Dimethylsulfoxide Reductase, domain 2"/>
    <property type="match status" value="1"/>
</dbReference>
<protein>
    <submittedName>
        <fullName evidence="12">Assimilatory nitrate reductase catalytic subunit</fullName>
    </submittedName>
</protein>
<dbReference type="Pfam" id="PF04324">
    <property type="entry name" value="Fer2_BFD"/>
    <property type="match status" value="1"/>
</dbReference>
<keyword evidence="13" id="KW-1185">Reference proteome</keyword>
<dbReference type="STRING" id="429728.SAMN05216456_0545"/>
<dbReference type="PANTHER" id="PTHR43105">
    <property type="entry name" value="RESPIRATORY NITRATE REDUCTASE"/>
    <property type="match status" value="1"/>
</dbReference>
<keyword evidence="9" id="KW-0411">Iron-sulfur</keyword>
<dbReference type="Pfam" id="PF04879">
    <property type="entry name" value="Molybdop_Fe4S4"/>
    <property type="match status" value="1"/>
</dbReference>
<dbReference type="OrthoDB" id="9816402at2"/>
<keyword evidence="5" id="KW-0500">Molybdenum</keyword>
<feature type="domain" description="4Fe-4S Mo/W bis-MGD-type" evidence="11">
    <location>
        <begin position="11"/>
        <end position="67"/>
    </location>
</feature>
<dbReference type="GO" id="GO:0043546">
    <property type="term" value="F:molybdopterin cofactor binding"/>
    <property type="evidence" value="ECO:0007669"/>
    <property type="project" value="InterPro"/>
</dbReference>
<keyword evidence="8" id="KW-0408">Iron</keyword>
<evidence type="ECO:0000256" key="5">
    <source>
        <dbReference type="ARBA" id="ARBA00022505"/>
    </source>
</evidence>
<dbReference type="GO" id="GO:0016020">
    <property type="term" value="C:membrane"/>
    <property type="evidence" value="ECO:0007669"/>
    <property type="project" value="TreeGrafter"/>
</dbReference>
<dbReference type="GO" id="GO:0042128">
    <property type="term" value="P:nitrate assimilation"/>
    <property type="evidence" value="ECO:0007669"/>
    <property type="project" value="UniProtKB-KW"/>
</dbReference>
<dbReference type="Gene3D" id="3.40.50.740">
    <property type="match status" value="1"/>
</dbReference>
<keyword evidence="6" id="KW-0479">Metal-binding</keyword>